<keyword evidence="4" id="KW-1185">Reference proteome</keyword>
<accession>A0AAV4R785</accession>
<evidence type="ECO:0000313" key="4">
    <source>
        <dbReference type="Proteomes" id="UP001054837"/>
    </source>
</evidence>
<evidence type="ECO:0000259" key="2">
    <source>
        <dbReference type="Pfam" id="PF03184"/>
    </source>
</evidence>
<reference evidence="3 4" key="1">
    <citation type="submission" date="2021-06" db="EMBL/GenBank/DDBJ databases">
        <title>Caerostris darwini draft genome.</title>
        <authorList>
            <person name="Kono N."/>
            <person name="Arakawa K."/>
        </authorList>
    </citation>
    <scope>NUCLEOTIDE SEQUENCE [LARGE SCALE GENOMIC DNA]</scope>
</reference>
<evidence type="ECO:0000313" key="3">
    <source>
        <dbReference type="EMBL" id="GIY15948.1"/>
    </source>
</evidence>
<sequence>MCFSNSPSVLHNRRPHLRLGISSPAGGGADHRASSTHPGGNETRKLYAAVLHRNVWQKNALKNSESLLVWDMFRSHLTDNTKKLLTECSTDMAVVPGGLTPLVQPLVVCVNKPFKVNLKRQGNEGEKTFTIGGQIRRASPEIVCE</sequence>
<dbReference type="AlphaFoldDB" id="A0AAV4R785"/>
<dbReference type="GO" id="GO:0003676">
    <property type="term" value="F:nucleic acid binding"/>
    <property type="evidence" value="ECO:0007669"/>
    <property type="project" value="InterPro"/>
</dbReference>
<name>A0AAV4R785_9ARAC</name>
<feature type="domain" description="DDE-1" evidence="2">
    <location>
        <begin position="55"/>
        <end position="121"/>
    </location>
</feature>
<organism evidence="3 4">
    <name type="scientific">Caerostris darwini</name>
    <dbReference type="NCBI Taxonomy" id="1538125"/>
    <lineage>
        <taxon>Eukaryota</taxon>
        <taxon>Metazoa</taxon>
        <taxon>Ecdysozoa</taxon>
        <taxon>Arthropoda</taxon>
        <taxon>Chelicerata</taxon>
        <taxon>Arachnida</taxon>
        <taxon>Araneae</taxon>
        <taxon>Araneomorphae</taxon>
        <taxon>Entelegynae</taxon>
        <taxon>Araneoidea</taxon>
        <taxon>Araneidae</taxon>
        <taxon>Caerostris</taxon>
    </lineage>
</organism>
<dbReference type="InterPro" id="IPR004875">
    <property type="entry name" value="DDE_SF_endonuclease_dom"/>
</dbReference>
<evidence type="ECO:0000256" key="1">
    <source>
        <dbReference type="SAM" id="MobiDB-lite"/>
    </source>
</evidence>
<feature type="region of interest" description="Disordered" evidence="1">
    <location>
        <begin position="19"/>
        <end position="41"/>
    </location>
</feature>
<proteinExistence type="predicted"/>
<dbReference type="Proteomes" id="UP001054837">
    <property type="component" value="Unassembled WGS sequence"/>
</dbReference>
<dbReference type="Pfam" id="PF03184">
    <property type="entry name" value="DDE_1"/>
    <property type="match status" value="1"/>
</dbReference>
<dbReference type="EMBL" id="BPLQ01005615">
    <property type="protein sequence ID" value="GIY15948.1"/>
    <property type="molecule type" value="Genomic_DNA"/>
</dbReference>
<protein>
    <submittedName>
        <fullName evidence="3">HTH CENPB-type domain-containing protein</fullName>
    </submittedName>
</protein>
<gene>
    <name evidence="3" type="ORF">CDAR_571681</name>
</gene>
<comment type="caution">
    <text evidence="3">The sequence shown here is derived from an EMBL/GenBank/DDBJ whole genome shotgun (WGS) entry which is preliminary data.</text>
</comment>